<dbReference type="Gene3D" id="2.170.130.10">
    <property type="entry name" value="TonB-dependent receptor, plug domain"/>
    <property type="match status" value="1"/>
</dbReference>
<dbReference type="Gene3D" id="2.60.40.1120">
    <property type="entry name" value="Carboxypeptidase-like, regulatory domain"/>
    <property type="match status" value="1"/>
</dbReference>
<dbReference type="FunFam" id="2.170.130.10:FF:000008">
    <property type="entry name" value="SusC/RagA family TonB-linked outer membrane protein"/>
    <property type="match status" value="1"/>
</dbReference>
<dbReference type="OrthoDB" id="9768177at2"/>
<comment type="similarity">
    <text evidence="8 9">Belongs to the TonB-dependent receptor family.</text>
</comment>
<name>A0A1H6XWN3_9BACT</name>
<evidence type="ECO:0000313" key="14">
    <source>
        <dbReference type="Proteomes" id="UP000199403"/>
    </source>
</evidence>
<feature type="domain" description="TonB-dependent receptor-like beta-barrel" evidence="11">
    <location>
        <begin position="461"/>
        <end position="785"/>
    </location>
</feature>
<sequence length="1033" mass="114601">MKKFFFEKFNYGFAMVAFSLLLLGEQAMAQGQRTVSGVVKSQEDQELIPGVSVLVKGTTRGTVSDIDGEFSLEVANGEVLVASFIGYETQEITIQSGMDQVDIMLRSSFSDLSEVVVVGYGTQKKSDLTGAVGSVNAEELQERPSASLNQALSGRIQGVNVSVNSGRPGGRANIRIRGNTSVSIANDPLYVIDGVIIHAAGLANGSTPIDYINPNDIASVEVLKDASATAIYGARGANGVILVTTKRGSSTGGVITFDTDVSVGVLPKKIPLLNSEEFLRVEDIAYQNAQKYDPSGWANGIYRDPQLKRTNPRLFDANGNPLHDTDWQDESFRQAVTQNYQLGLTGGNEKDSYGIYVNHRNEEGLMRGSYLKRYAGRFVFDSQIKDWLKVGGSLSYTDQKESQVDPLGAGGIIAMRQVLEALPIIPVKYADGSWAGNEDYPGMEGGNNPLHVVEDRVYILNTQTMLGNLYANFNLAEGLEFRSVLATNIINQRVDYYGGRMLNYIARNQRGDAYVMNDRLNSWQFENYLTYTKEIDENQSINALLGISWQHVDRFNSMARSRDFQDDYFKFNNLGAGANVFQTTSGTSAYGLNSYFGRFNYNLKEKYLLTFTGRIDGSSKFGEANRYAVFPSAALAWRVSEEDFLKDSRTISNLKLRSSYGVTGNSEIPAYQALAGMGNYTVIFNNSRSIGLGINRLANPDLRWEKTFQTDVGLELGLFNNRLTFEVDLYRKLTEDMLLNAPVPSSSGYTQVTQNIGSMENKGVEFALNSVNVVNNDFKWDTHFNISVNKNTVLELTGGADIFSGSTIIREGEPVSSFFGFVHQGTWDTDEADLAAQYFKLPGDIKYEDVNGDGAINDNDRVIIGQGIPKGFGTLMNTFQYKNFELMVDLQFMYGNQVLWRSKHSAEDRQGIANSFRTVLNAWTPDNQNTNIAELRPLTAGYNTFNDSDRAQDGSFLRGRNLLFAYTFEPELIQRLNLNRLRAFVSVQNFFLNTKFQGYDPEVSTSGSPFDQGVDLYAYPKPRVFMLGVNIAL</sequence>
<dbReference type="SUPFAM" id="SSF56935">
    <property type="entry name" value="Porins"/>
    <property type="match status" value="1"/>
</dbReference>
<keyword evidence="6 8" id="KW-0472">Membrane</keyword>
<keyword evidence="14" id="KW-1185">Reference proteome</keyword>
<evidence type="ECO:0000256" key="2">
    <source>
        <dbReference type="ARBA" id="ARBA00022448"/>
    </source>
</evidence>
<evidence type="ECO:0000256" key="8">
    <source>
        <dbReference type="PROSITE-ProRule" id="PRU01360"/>
    </source>
</evidence>
<evidence type="ECO:0000256" key="4">
    <source>
        <dbReference type="ARBA" id="ARBA00022692"/>
    </source>
</evidence>
<dbReference type="GO" id="GO:0009279">
    <property type="term" value="C:cell outer membrane"/>
    <property type="evidence" value="ECO:0007669"/>
    <property type="project" value="UniProtKB-SubCell"/>
</dbReference>
<accession>A0A1H6XWN3</accession>
<feature type="signal peptide" evidence="10">
    <location>
        <begin position="1"/>
        <end position="29"/>
    </location>
</feature>
<dbReference type="EMBL" id="FNZH01000003">
    <property type="protein sequence ID" value="SEJ31167.1"/>
    <property type="molecule type" value="Genomic_DNA"/>
</dbReference>
<dbReference type="InterPro" id="IPR023997">
    <property type="entry name" value="TonB-dep_OMP_SusC/RagA_CS"/>
</dbReference>
<evidence type="ECO:0000256" key="10">
    <source>
        <dbReference type="SAM" id="SignalP"/>
    </source>
</evidence>
<keyword evidence="2 8" id="KW-0813">Transport</keyword>
<dbReference type="InterPro" id="IPR023996">
    <property type="entry name" value="TonB-dep_OMP_SusC/RagA"/>
</dbReference>
<evidence type="ECO:0000259" key="11">
    <source>
        <dbReference type="Pfam" id="PF00593"/>
    </source>
</evidence>
<dbReference type="STRING" id="1416801.SAMN05192553_103181"/>
<dbReference type="Pfam" id="PF00593">
    <property type="entry name" value="TonB_dep_Rec_b-barrel"/>
    <property type="match status" value="1"/>
</dbReference>
<protein>
    <submittedName>
        <fullName evidence="13">TonB-linked outer membrane protein, SusC/RagA family</fullName>
    </submittedName>
</protein>
<dbReference type="Pfam" id="PF13715">
    <property type="entry name" value="CarbopepD_reg_2"/>
    <property type="match status" value="1"/>
</dbReference>
<feature type="chain" id="PRO_5011668526" evidence="10">
    <location>
        <begin position="30"/>
        <end position="1033"/>
    </location>
</feature>
<dbReference type="NCBIfam" id="TIGR04057">
    <property type="entry name" value="SusC_RagA_signa"/>
    <property type="match status" value="1"/>
</dbReference>
<dbReference type="InterPro" id="IPR036942">
    <property type="entry name" value="Beta-barrel_TonB_sf"/>
</dbReference>
<gene>
    <name evidence="13" type="ORF">SAMN05192553_103181</name>
</gene>
<keyword evidence="3 8" id="KW-1134">Transmembrane beta strand</keyword>
<reference evidence="14" key="1">
    <citation type="submission" date="2016-10" db="EMBL/GenBank/DDBJ databases">
        <authorList>
            <person name="Varghese N."/>
            <person name="Submissions S."/>
        </authorList>
    </citation>
    <scope>NUCLEOTIDE SEQUENCE [LARGE SCALE GENOMIC DNA]</scope>
    <source>
        <strain evidence="14">IBRC-M 10761</strain>
    </source>
</reference>
<dbReference type="AlphaFoldDB" id="A0A1H6XWN3"/>
<keyword evidence="4 8" id="KW-0812">Transmembrane</keyword>
<evidence type="ECO:0000256" key="9">
    <source>
        <dbReference type="RuleBase" id="RU003357"/>
    </source>
</evidence>
<dbReference type="NCBIfam" id="TIGR04056">
    <property type="entry name" value="OMP_RagA_SusC"/>
    <property type="match status" value="1"/>
</dbReference>
<evidence type="ECO:0000256" key="1">
    <source>
        <dbReference type="ARBA" id="ARBA00004571"/>
    </source>
</evidence>
<dbReference type="SUPFAM" id="SSF49464">
    <property type="entry name" value="Carboxypeptidase regulatory domain-like"/>
    <property type="match status" value="1"/>
</dbReference>
<feature type="domain" description="TonB-dependent receptor plug" evidence="12">
    <location>
        <begin position="125"/>
        <end position="240"/>
    </location>
</feature>
<evidence type="ECO:0000313" key="13">
    <source>
        <dbReference type="EMBL" id="SEJ31167.1"/>
    </source>
</evidence>
<evidence type="ECO:0000259" key="12">
    <source>
        <dbReference type="Pfam" id="PF07715"/>
    </source>
</evidence>
<evidence type="ECO:0000256" key="3">
    <source>
        <dbReference type="ARBA" id="ARBA00022452"/>
    </source>
</evidence>
<dbReference type="InterPro" id="IPR012910">
    <property type="entry name" value="Plug_dom"/>
</dbReference>
<keyword evidence="7 8" id="KW-0998">Cell outer membrane</keyword>
<dbReference type="RefSeq" id="WP_092173326.1">
    <property type="nucleotide sequence ID" value="NZ_FNZH01000003.1"/>
</dbReference>
<dbReference type="InterPro" id="IPR039426">
    <property type="entry name" value="TonB-dep_rcpt-like"/>
</dbReference>
<evidence type="ECO:0000256" key="6">
    <source>
        <dbReference type="ARBA" id="ARBA00023136"/>
    </source>
</evidence>
<organism evidence="13 14">
    <name type="scientific">Cyclobacterium xiamenense</name>
    <dbReference type="NCBI Taxonomy" id="1297121"/>
    <lineage>
        <taxon>Bacteria</taxon>
        <taxon>Pseudomonadati</taxon>
        <taxon>Bacteroidota</taxon>
        <taxon>Cytophagia</taxon>
        <taxon>Cytophagales</taxon>
        <taxon>Cyclobacteriaceae</taxon>
        <taxon>Cyclobacterium</taxon>
    </lineage>
</organism>
<dbReference type="InterPro" id="IPR000531">
    <property type="entry name" value="Beta-barrel_TonB"/>
</dbReference>
<dbReference type="Gene3D" id="2.40.170.20">
    <property type="entry name" value="TonB-dependent receptor, beta-barrel domain"/>
    <property type="match status" value="1"/>
</dbReference>
<proteinExistence type="inferred from homology"/>
<evidence type="ECO:0000256" key="5">
    <source>
        <dbReference type="ARBA" id="ARBA00023077"/>
    </source>
</evidence>
<comment type="subcellular location">
    <subcellularLocation>
        <location evidence="1 8">Cell outer membrane</location>
        <topology evidence="1 8">Multi-pass membrane protein</topology>
    </subcellularLocation>
</comment>
<dbReference type="Proteomes" id="UP000199403">
    <property type="component" value="Unassembled WGS sequence"/>
</dbReference>
<keyword evidence="5 9" id="KW-0798">TonB box</keyword>
<dbReference type="PROSITE" id="PS52016">
    <property type="entry name" value="TONB_DEPENDENT_REC_3"/>
    <property type="match status" value="1"/>
</dbReference>
<dbReference type="InterPro" id="IPR008969">
    <property type="entry name" value="CarboxyPept-like_regulatory"/>
</dbReference>
<dbReference type="InterPro" id="IPR037066">
    <property type="entry name" value="Plug_dom_sf"/>
</dbReference>
<keyword evidence="10" id="KW-0732">Signal</keyword>
<dbReference type="Pfam" id="PF07715">
    <property type="entry name" value="Plug"/>
    <property type="match status" value="1"/>
</dbReference>
<evidence type="ECO:0000256" key="7">
    <source>
        <dbReference type="ARBA" id="ARBA00023237"/>
    </source>
</evidence>